<dbReference type="PANTHER" id="PTHR33107">
    <property type="entry name" value="KUNITZ TRYPSIN INHIBITOR 2"/>
    <property type="match status" value="1"/>
</dbReference>
<dbReference type="PRINTS" id="PR00291">
    <property type="entry name" value="KUNITZINHBTR"/>
</dbReference>
<keyword evidence="2" id="KW-0646">Protease inhibitor</keyword>
<dbReference type="AlphaFoldDB" id="A0A9Q1R1F5"/>
<dbReference type="Proteomes" id="UP001152561">
    <property type="component" value="Unassembled WGS sequence"/>
</dbReference>
<accession>A0A9Q1R1F5</accession>
<comment type="similarity">
    <text evidence="1">Belongs to the protease inhibitor I3 (leguminous Kunitz-type inhibitor) family.</text>
</comment>
<reference evidence="4" key="1">
    <citation type="journal article" date="2023" name="Proc. Natl. Acad. Sci. U.S.A.">
        <title>Genomic and structural basis for evolution of tropane alkaloid biosynthesis.</title>
        <authorList>
            <person name="Wanga Y.-J."/>
            <person name="Taina T."/>
            <person name="Yua J.-Y."/>
            <person name="Lia J."/>
            <person name="Xua B."/>
            <person name="Chenc J."/>
            <person name="D'Auriad J.C."/>
            <person name="Huanga J.-P."/>
            <person name="Huanga S.-X."/>
        </authorList>
    </citation>
    <scope>NUCLEOTIDE SEQUENCE [LARGE SCALE GENOMIC DNA]</scope>
    <source>
        <strain evidence="4">cv. KIB-2019</strain>
    </source>
</reference>
<protein>
    <submittedName>
        <fullName evidence="3">Uncharacterized protein</fullName>
    </submittedName>
</protein>
<dbReference type="OrthoDB" id="1918435at2759"/>
<name>A0A9Q1R1F5_9SOLA</name>
<dbReference type="SUPFAM" id="SSF50386">
    <property type="entry name" value="STI-like"/>
    <property type="match status" value="1"/>
</dbReference>
<evidence type="ECO:0000256" key="2">
    <source>
        <dbReference type="ARBA" id="ARBA00022690"/>
    </source>
</evidence>
<keyword evidence="4" id="KW-1185">Reference proteome</keyword>
<sequence length="246" mass="26604">MSSLGVVGLGLNLRAYDFVSQEIRSARGNEPRLSSTSSGIQSRYRLRPVPPLFLLSGVPLHLQRSLLRDVKGEALQVGSSYRIISIGRGAAGGDVYLGPSPNSTASCPDGVFRYNSDVGPSGMPVRFIKFGHSGPGIHEREDINIQFNIATSRLCVSHTIWNVGDYDVSLGARLLGTGGTLSQQDSSWFKIVKAELGYNLLYCPGPLVCPSCPVNQCQTVGVVFQNGKRRLALVIDQPLVVNFRKV</sequence>
<comment type="caution">
    <text evidence="3">The sequence shown here is derived from an EMBL/GenBank/DDBJ whole genome shotgun (WGS) entry which is preliminary data.</text>
</comment>
<gene>
    <name evidence="3" type="ORF">K7X08_035040</name>
</gene>
<dbReference type="Pfam" id="PF00197">
    <property type="entry name" value="Kunitz_legume"/>
    <property type="match status" value="1"/>
</dbReference>
<dbReference type="Gene3D" id="2.80.10.50">
    <property type="match status" value="1"/>
</dbReference>
<proteinExistence type="inferred from homology"/>
<evidence type="ECO:0000256" key="1">
    <source>
        <dbReference type="ARBA" id="ARBA00005440"/>
    </source>
</evidence>
<evidence type="ECO:0000313" key="4">
    <source>
        <dbReference type="Proteomes" id="UP001152561"/>
    </source>
</evidence>
<dbReference type="EMBL" id="JAJAGQ010000018">
    <property type="protein sequence ID" value="KAJ8536639.1"/>
    <property type="molecule type" value="Genomic_DNA"/>
</dbReference>
<dbReference type="SMART" id="SM00452">
    <property type="entry name" value="STI"/>
    <property type="match status" value="1"/>
</dbReference>
<dbReference type="InterPro" id="IPR011065">
    <property type="entry name" value="Kunitz_inhibitor_STI-like_sf"/>
</dbReference>
<organism evidence="3 4">
    <name type="scientific">Anisodus acutangulus</name>
    <dbReference type="NCBI Taxonomy" id="402998"/>
    <lineage>
        <taxon>Eukaryota</taxon>
        <taxon>Viridiplantae</taxon>
        <taxon>Streptophyta</taxon>
        <taxon>Embryophyta</taxon>
        <taxon>Tracheophyta</taxon>
        <taxon>Spermatophyta</taxon>
        <taxon>Magnoliopsida</taxon>
        <taxon>eudicotyledons</taxon>
        <taxon>Gunneridae</taxon>
        <taxon>Pentapetalae</taxon>
        <taxon>asterids</taxon>
        <taxon>lamiids</taxon>
        <taxon>Solanales</taxon>
        <taxon>Solanaceae</taxon>
        <taxon>Solanoideae</taxon>
        <taxon>Hyoscyameae</taxon>
        <taxon>Anisodus</taxon>
    </lineage>
</organism>
<dbReference type="PANTHER" id="PTHR33107:SF43">
    <property type="entry name" value="KUNITZ-TYPE PROTEASE INHIBITOR"/>
    <property type="match status" value="1"/>
</dbReference>
<dbReference type="InterPro" id="IPR002160">
    <property type="entry name" value="Prot_inh_Kunz-lg"/>
</dbReference>
<dbReference type="GO" id="GO:0004866">
    <property type="term" value="F:endopeptidase inhibitor activity"/>
    <property type="evidence" value="ECO:0007669"/>
    <property type="project" value="InterPro"/>
</dbReference>
<evidence type="ECO:0000313" key="3">
    <source>
        <dbReference type="EMBL" id="KAJ8536639.1"/>
    </source>
</evidence>
<dbReference type="CDD" id="cd23372">
    <property type="entry name" value="beta-trefoil_STI_CPI-like"/>
    <property type="match status" value="1"/>
</dbReference>